<organism evidence="4 5">
    <name type="scientific">Haloactinopolyspora alba</name>
    <dbReference type="NCBI Taxonomy" id="648780"/>
    <lineage>
        <taxon>Bacteria</taxon>
        <taxon>Bacillati</taxon>
        <taxon>Actinomycetota</taxon>
        <taxon>Actinomycetes</taxon>
        <taxon>Jiangellales</taxon>
        <taxon>Jiangellaceae</taxon>
        <taxon>Haloactinopolyspora</taxon>
    </lineage>
</organism>
<evidence type="ECO:0000313" key="5">
    <source>
        <dbReference type="Proteomes" id="UP000243528"/>
    </source>
</evidence>
<keyword evidence="5" id="KW-1185">Reference proteome</keyword>
<dbReference type="GO" id="GO:0003677">
    <property type="term" value="F:DNA binding"/>
    <property type="evidence" value="ECO:0007669"/>
    <property type="project" value="UniProtKB-KW"/>
</dbReference>
<gene>
    <name evidence="4" type="ORF">CLV30_1012</name>
</gene>
<accession>A0A2P8EEZ6</accession>
<dbReference type="InterPro" id="IPR036388">
    <property type="entry name" value="WH-like_DNA-bd_sf"/>
</dbReference>
<dbReference type="Pfam" id="PF13280">
    <property type="entry name" value="WYL"/>
    <property type="match status" value="1"/>
</dbReference>
<dbReference type="EMBL" id="PYGE01000001">
    <property type="protein sequence ID" value="PSL08035.1"/>
    <property type="molecule type" value="Genomic_DNA"/>
</dbReference>
<feature type="domain" description="WYL" evidence="2">
    <location>
        <begin position="120"/>
        <end position="183"/>
    </location>
</feature>
<dbReference type="InterPro" id="IPR057727">
    <property type="entry name" value="WCX_dom"/>
</dbReference>
<dbReference type="InterPro" id="IPR051534">
    <property type="entry name" value="CBASS_pafABC_assoc_protein"/>
</dbReference>
<sequence>MRVLAEQLEVDERTVRRYVEHLVDLDVPVRAVRGRYGGYRLASGFRLPPLMLTDDEALSGLLGLALLRRSGLSSDEATRGAEAKIHRVLPQALARRLTALQDALHLSAPQHDPSTTDAGTLLLLAGAARDRKLVSFAYRSASGRETARTIAPYGIVAHRGRWLVSGMDDTSGQLRTFRIDRITLPRQLQKTFQEPDGFDALNQVMTGIATAPRRNHVVVRAQTSLARARDALPPALATVTTGESGWVDIEIHAESLHWVPALLARLGCPFTIVEPEELNAHVEALGHLLLDAARGRNHAEGSSAVGDAASDAHS</sequence>
<feature type="domain" description="WCX" evidence="3">
    <location>
        <begin position="216"/>
        <end position="284"/>
    </location>
</feature>
<protein>
    <submittedName>
        <fullName evidence="4">Putative DNA-binding transcriptional regulator YafY</fullName>
    </submittedName>
</protein>
<evidence type="ECO:0000259" key="1">
    <source>
        <dbReference type="Pfam" id="PF08279"/>
    </source>
</evidence>
<dbReference type="Proteomes" id="UP000243528">
    <property type="component" value="Unassembled WGS sequence"/>
</dbReference>
<dbReference type="PROSITE" id="PS52050">
    <property type="entry name" value="WYL"/>
    <property type="match status" value="1"/>
</dbReference>
<dbReference type="Pfam" id="PF25583">
    <property type="entry name" value="WCX"/>
    <property type="match status" value="1"/>
</dbReference>
<dbReference type="PANTHER" id="PTHR34580:SF3">
    <property type="entry name" value="PROTEIN PAFB"/>
    <property type="match status" value="1"/>
</dbReference>
<name>A0A2P8EEZ6_9ACTN</name>
<dbReference type="Pfam" id="PF08279">
    <property type="entry name" value="HTH_11"/>
    <property type="match status" value="1"/>
</dbReference>
<dbReference type="PANTHER" id="PTHR34580">
    <property type="match status" value="1"/>
</dbReference>
<dbReference type="InterPro" id="IPR013196">
    <property type="entry name" value="HTH_11"/>
</dbReference>
<dbReference type="InterPro" id="IPR026881">
    <property type="entry name" value="WYL_dom"/>
</dbReference>
<feature type="domain" description="Helix-turn-helix type 11" evidence="1">
    <location>
        <begin position="4"/>
        <end position="40"/>
    </location>
</feature>
<evidence type="ECO:0000313" key="4">
    <source>
        <dbReference type="EMBL" id="PSL08035.1"/>
    </source>
</evidence>
<dbReference type="Gene3D" id="1.10.10.10">
    <property type="entry name" value="Winged helix-like DNA-binding domain superfamily/Winged helix DNA-binding domain"/>
    <property type="match status" value="1"/>
</dbReference>
<evidence type="ECO:0000259" key="3">
    <source>
        <dbReference type="Pfam" id="PF25583"/>
    </source>
</evidence>
<dbReference type="AlphaFoldDB" id="A0A2P8EEZ6"/>
<reference evidence="4 5" key="1">
    <citation type="submission" date="2018-03" db="EMBL/GenBank/DDBJ databases">
        <title>Genomic Encyclopedia of Archaeal and Bacterial Type Strains, Phase II (KMG-II): from individual species to whole genera.</title>
        <authorList>
            <person name="Goeker M."/>
        </authorList>
    </citation>
    <scope>NUCLEOTIDE SEQUENCE [LARGE SCALE GENOMIC DNA]</scope>
    <source>
        <strain evidence="4 5">DSM 45211</strain>
    </source>
</reference>
<evidence type="ECO:0000259" key="2">
    <source>
        <dbReference type="Pfam" id="PF13280"/>
    </source>
</evidence>
<proteinExistence type="predicted"/>
<keyword evidence="4" id="KW-0238">DNA-binding</keyword>
<comment type="caution">
    <text evidence="4">The sequence shown here is derived from an EMBL/GenBank/DDBJ whole genome shotgun (WGS) entry which is preliminary data.</text>
</comment>